<dbReference type="Proteomes" id="UP000275078">
    <property type="component" value="Unassembled WGS sequence"/>
</dbReference>
<keyword evidence="2" id="KW-1185">Reference proteome</keyword>
<gene>
    <name evidence="1" type="ORF">BJ508DRAFT_312658</name>
</gene>
<accession>A0A3N4HN41</accession>
<reference evidence="1 2" key="1">
    <citation type="journal article" date="2018" name="Nat. Ecol. Evol.">
        <title>Pezizomycetes genomes reveal the molecular basis of ectomycorrhizal truffle lifestyle.</title>
        <authorList>
            <person name="Murat C."/>
            <person name="Payen T."/>
            <person name="Noel B."/>
            <person name="Kuo A."/>
            <person name="Morin E."/>
            <person name="Chen J."/>
            <person name="Kohler A."/>
            <person name="Krizsan K."/>
            <person name="Balestrini R."/>
            <person name="Da Silva C."/>
            <person name="Montanini B."/>
            <person name="Hainaut M."/>
            <person name="Levati E."/>
            <person name="Barry K.W."/>
            <person name="Belfiori B."/>
            <person name="Cichocki N."/>
            <person name="Clum A."/>
            <person name="Dockter R.B."/>
            <person name="Fauchery L."/>
            <person name="Guy J."/>
            <person name="Iotti M."/>
            <person name="Le Tacon F."/>
            <person name="Lindquist E.A."/>
            <person name="Lipzen A."/>
            <person name="Malagnac F."/>
            <person name="Mello A."/>
            <person name="Molinier V."/>
            <person name="Miyauchi S."/>
            <person name="Poulain J."/>
            <person name="Riccioni C."/>
            <person name="Rubini A."/>
            <person name="Sitrit Y."/>
            <person name="Splivallo R."/>
            <person name="Traeger S."/>
            <person name="Wang M."/>
            <person name="Zifcakova L."/>
            <person name="Wipf D."/>
            <person name="Zambonelli A."/>
            <person name="Paolocci F."/>
            <person name="Nowrousian M."/>
            <person name="Ottonello S."/>
            <person name="Baldrian P."/>
            <person name="Spatafora J.W."/>
            <person name="Henrissat B."/>
            <person name="Nagy L.G."/>
            <person name="Aury J.M."/>
            <person name="Wincker P."/>
            <person name="Grigoriev I.V."/>
            <person name="Bonfante P."/>
            <person name="Martin F.M."/>
        </authorList>
    </citation>
    <scope>NUCLEOTIDE SEQUENCE [LARGE SCALE GENOMIC DNA]</scope>
    <source>
        <strain evidence="1 2">RN42</strain>
    </source>
</reference>
<evidence type="ECO:0000313" key="1">
    <source>
        <dbReference type="EMBL" id="RPA74687.1"/>
    </source>
</evidence>
<evidence type="ECO:0000313" key="2">
    <source>
        <dbReference type="Proteomes" id="UP000275078"/>
    </source>
</evidence>
<name>A0A3N4HN41_ASCIM</name>
<proteinExistence type="predicted"/>
<protein>
    <submittedName>
        <fullName evidence="1">Uncharacterized protein</fullName>
    </submittedName>
</protein>
<dbReference type="AlphaFoldDB" id="A0A3N4HN41"/>
<sequence>MPDRTSDTLQLRLKPTENLQSSPPFTIHLYTNTTPDLPTLPDFAIETLRSSKCRMIETIICTIDRADGSDETSKPPINLNGSIARIALEIDRTTHLLSYGLPTLRKHSKMFSEQVAAIFDKSTGEERGTSQGMTLQDVASLVARYKVSLEATLNRDENLKAEQWVQVGVEAEEMLFAIVPWAKKMNEKESILSWRDRLCWNVIGKVMEEIGILMGLIRSRSKGAKRLLSK</sequence>
<dbReference type="EMBL" id="ML119783">
    <property type="protein sequence ID" value="RPA74687.1"/>
    <property type="molecule type" value="Genomic_DNA"/>
</dbReference>
<organism evidence="1 2">
    <name type="scientific">Ascobolus immersus RN42</name>
    <dbReference type="NCBI Taxonomy" id="1160509"/>
    <lineage>
        <taxon>Eukaryota</taxon>
        <taxon>Fungi</taxon>
        <taxon>Dikarya</taxon>
        <taxon>Ascomycota</taxon>
        <taxon>Pezizomycotina</taxon>
        <taxon>Pezizomycetes</taxon>
        <taxon>Pezizales</taxon>
        <taxon>Ascobolaceae</taxon>
        <taxon>Ascobolus</taxon>
    </lineage>
</organism>